<evidence type="ECO:0000313" key="2">
    <source>
        <dbReference type="Proteomes" id="UP000034956"/>
    </source>
</evidence>
<dbReference type="Proteomes" id="UP000034956">
    <property type="component" value="Unassembled WGS sequence"/>
</dbReference>
<dbReference type="GO" id="GO:0016787">
    <property type="term" value="F:hydrolase activity"/>
    <property type="evidence" value="ECO:0007669"/>
    <property type="project" value="InterPro"/>
</dbReference>
<dbReference type="InterPro" id="IPR029058">
    <property type="entry name" value="AB_hydrolase_fold"/>
</dbReference>
<sequence>MRRVFLIHGWMGSPHGDWLPWLKRELEKKGFDAFAPHMPEPAKPEIKSWISQIDGAVGLPDAETYFVGHSVGCQAVLRYLAATGGEIGGAVLIAPWFSLAAGALETAEDEAIAEPWLKTPIDFEKIREATGKFTAIFSDNDPWVDWQENSEIVKEKLGAKTVILHEQGHFSEMVGGVLELPVVLAEILKIAGRV</sequence>
<dbReference type="Gene3D" id="3.40.50.1820">
    <property type="entry name" value="alpha/beta hydrolase"/>
    <property type="match status" value="1"/>
</dbReference>
<dbReference type="InterPro" id="IPR010662">
    <property type="entry name" value="RBBP9/YdeN"/>
</dbReference>
<protein>
    <recommendedName>
        <fullName evidence="3">Serine hydrolase family protein</fullName>
    </recommendedName>
</protein>
<evidence type="ECO:0008006" key="3">
    <source>
        <dbReference type="Google" id="ProtNLM"/>
    </source>
</evidence>
<gene>
    <name evidence="1" type="ORF">UY23_C0001G0381</name>
</gene>
<proteinExistence type="predicted"/>
<dbReference type="PANTHER" id="PTHR15394:SF3">
    <property type="entry name" value="SERINE HYDROLASE RBBP9"/>
    <property type="match status" value="1"/>
</dbReference>
<dbReference type="SUPFAM" id="SSF53474">
    <property type="entry name" value="alpha/beta-Hydrolases"/>
    <property type="match status" value="1"/>
</dbReference>
<comment type="caution">
    <text evidence="1">The sequence shown here is derived from an EMBL/GenBank/DDBJ whole genome shotgun (WGS) entry which is preliminary data.</text>
</comment>
<dbReference type="EMBL" id="LCPF01000001">
    <property type="protein sequence ID" value="KKU91775.1"/>
    <property type="molecule type" value="Genomic_DNA"/>
</dbReference>
<dbReference type="Pfam" id="PF06821">
    <property type="entry name" value="Ser_hydrolase"/>
    <property type="match status" value="1"/>
</dbReference>
<dbReference type="AlphaFoldDB" id="A0A0G1XBU5"/>
<accession>A0A0G1XBU5</accession>
<organism evidence="1 2">
    <name type="scientific">Candidatus Jorgensenbacteria bacterium GW2011_GWA1_48_11</name>
    <dbReference type="NCBI Taxonomy" id="1618660"/>
    <lineage>
        <taxon>Bacteria</taxon>
        <taxon>Candidatus Joergenseniibacteriota</taxon>
    </lineage>
</organism>
<evidence type="ECO:0000313" key="1">
    <source>
        <dbReference type="EMBL" id="KKU91775.1"/>
    </source>
</evidence>
<name>A0A0G1XBU5_9BACT</name>
<reference evidence="1 2" key="1">
    <citation type="journal article" date="2015" name="Nature">
        <title>rRNA introns, odd ribosomes, and small enigmatic genomes across a large radiation of phyla.</title>
        <authorList>
            <person name="Brown C.T."/>
            <person name="Hug L.A."/>
            <person name="Thomas B.C."/>
            <person name="Sharon I."/>
            <person name="Castelle C.J."/>
            <person name="Singh A."/>
            <person name="Wilkins M.J."/>
            <person name="Williams K.H."/>
            <person name="Banfield J.F."/>
        </authorList>
    </citation>
    <scope>NUCLEOTIDE SEQUENCE [LARGE SCALE GENOMIC DNA]</scope>
</reference>
<dbReference type="PANTHER" id="PTHR15394">
    <property type="entry name" value="SERINE HYDROLASE RBBP9"/>
    <property type="match status" value="1"/>
</dbReference>